<dbReference type="Proteomes" id="UP001244341">
    <property type="component" value="Chromosome 8b"/>
</dbReference>
<organism evidence="1 2">
    <name type="scientific">Tetradesmus obliquus</name>
    <name type="common">Green alga</name>
    <name type="synonym">Acutodesmus obliquus</name>
    <dbReference type="NCBI Taxonomy" id="3088"/>
    <lineage>
        <taxon>Eukaryota</taxon>
        <taxon>Viridiplantae</taxon>
        <taxon>Chlorophyta</taxon>
        <taxon>core chlorophytes</taxon>
        <taxon>Chlorophyceae</taxon>
        <taxon>CS clade</taxon>
        <taxon>Sphaeropleales</taxon>
        <taxon>Scenedesmaceae</taxon>
        <taxon>Tetradesmus</taxon>
    </lineage>
</organism>
<proteinExistence type="predicted"/>
<keyword evidence="2" id="KW-1185">Reference proteome</keyword>
<gene>
    <name evidence="1" type="ORF">OEZ85_014483</name>
</gene>
<sequence>MVLGDCIWQLLIQDYFKPLDAVKLLPAGICFKTALASVRAAQPFTHRSWDVECLKELLQHSKAEGGLCWLLSTTKNKQPLLKLCAPDILRCDPLHSPSVRGLLLAHGFSPSMGQMASAAQQGVRLYCWPSVVQPLACAAYGLSGSTEIKEQAVHVLLGMHTSHAVSAITPLLANPACQEQRLGAEAVVRMLRTAASQQVHTPNVKQLLRTALQLQDSEPLAAIVQLPAARELAVGRQAGSVLIMDRKAAAREPEVSPFLHAGLWASVASATDGIGQGGLPWQLLTEQYAKPLDAVKLLSVSSSTMQALVATRAAEPLTERSWDVKCIKELLHHSNADDGMSWLLRTTKNKKRLLELSAPDILRCEPLPSPSVRRPLLAQWLSPSMEQLASAAQQGVPLDDWLLTPESAKDALVRAARFSLATPGRHPSSVYSTSKAAAAAWIRLPGNRESVEQVLHVLLAIHTKGAFALIMALSEQHELGLPAAQQLGTRDVARLMREAVHRELAHGSHLHALTAGLPAAQQLRKADVLVLMHTAVKCMGCQHLEALAQPQVAQQLSVNEVLQLLQAAVKLENTCCTSGCWLPSIRLVGREEVLQLLHTALRCGCACGGDILKALPGLPSAQQLDEKDVSGLLVAAMRQSRRPEELRELLQLPSTQRLGSADMRQLLQAAMQHNNCGWLAGLLQLPAALHLEYAGAEEYMQAAVQCGKPHHLLLLMQLPPFVDLPAQELLRLMTQAELQGCRVALELETTASPP</sequence>
<accession>A0ABY8U899</accession>
<evidence type="ECO:0000313" key="1">
    <source>
        <dbReference type="EMBL" id="WIA17683.1"/>
    </source>
</evidence>
<protein>
    <submittedName>
        <fullName evidence="1">Uncharacterized protein</fullName>
    </submittedName>
</protein>
<reference evidence="1 2" key="1">
    <citation type="submission" date="2023-05" db="EMBL/GenBank/DDBJ databases">
        <title>A 100% complete, gapless, phased diploid assembly of the Scenedesmus obliquus UTEX 3031 genome.</title>
        <authorList>
            <person name="Biondi T.C."/>
            <person name="Hanschen E.R."/>
            <person name="Kwon T."/>
            <person name="Eng W."/>
            <person name="Kruse C.P.S."/>
            <person name="Koehler S.I."/>
            <person name="Kunde Y."/>
            <person name="Gleasner C.D."/>
            <person name="You Mak K.T."/>
            <person name="Polle J."/>
            <person name="Hovde B.T."/>
            <person name="Starkenburg S.R."/>
        </authorList>
    </citation>
    <scope>NUCLEOTIDE SEQUENCE [LARGE SCALE GENOMIC DNA]</scope>
    <source>
        <strain evidence="1 2">DOE0152z</strain>
    </source>
</reference>
<dbReference type="EMBL" id="CP126215">
    <property type="protein sequence ID" value="WIA17683.1"/>
    <property type="molecule type" value="Genomic_DNA"/>
</dbReference>
<name>A0ABY8U899_TETOB</name>
<evidence type="ECO:0000313" key="2">
    <source>
        <dbReference type="Proteomes" id="UP001244341"/>
    </source>
</evidence>